<dbReference type="InterPro" id="IPR013078">
    <property type="entry name" value="His_Pase_superF_clade-1"/>
</dbReference>
<dbReference type="Pfam" id="PF00300">
    <property type="entry name" value="His_Phos_1"/>
    <property type="match status" value="1"/>
</dbReference>
<dbReference type="GO" id="GO:0016791">
    <property type="term" value="F:phosphatase activity"/>
    <property type="evidence" value="ECO:0007669"/>
    <property type="project" value="TreeGrafter"/>
</dbReference>
<evidence type="ECO:0000313" key="2">
    <source>
        <dbReference type="Proteomes" id="UP000216454"/>
    </source>
</evidence>
<dbReference type="GO" id="GO:0005737">
    <property type="term" value="C:cytoplasm"/>
    <property type="evidence" value="ECO:0007669"/>
    <property type="project" value="TreeGrafter"/>
</dbReference>
<dbReference type="InterPro" id="IPR050275">
    <property type="entry name" value="PGM_Phosphatase"/>
</dbReference>
<comment type="caution">
    <text evidence="1">The sequence shown here is derived from an EMBL/GenBank/DDBJ whole genome shotgun (WGS) entry which is preliminary data.</text>
</comment>
<dbReference type="PANTHER" id="PTHR48100:SF51">
    <property type="entry name" value="PHOSPHOGLYCERATE MUTASE"/>
    <property type="match status" value="1"/>
</dbReference>
<keyword evidence="2" id="KW-1185">Reference proteome</keyword>
<name>A0A261EX01_9BIFI</name>
<reference evidence="1 2" key="1">
    <citation type="journal article" date="2017" name="BMC Genomics">
        <title>Comparative genomic and phylogenomic analyses of the Bifidobacteriaceae family.</title>
        <authorList>
            <person name="Lugli G.A."/>
            <person name="Milani C."/>
            <person name="Turroni F."/>
            <person name="Duranti S."/>
            <person name="Mancabelli L."/>
            <person name="Mangifesta M."/>
            <person name="Ferrario C."/>
            <person name="Modesto M."/>
            <person name="Mattarelli P."/>
            <person name="Jiri K."/>
            <person name="van Sinderen D."/>
            <person name="Ventura M."/>
        </authorList>
    </citation>
    <scope>NUCLEOTIDE SEQUENCE [LARGE SCALE GENOMIC DNA]</scope>
    <source>
        <strain evidence="1 2">DSM 24744</strain>
    </source>
</reference>
<dbReference type="SUPFAM" id="SSF53254">
    <property type="entry name" value="Phosphoglycerate mutase-like"/>
    <property type="match status" value="1"/>
</dbReference>
<dbReference type="SMART" id="SM00855">
    <property type="entry name" value="PGAM"/>
    <property type="match status" value="1"/>
</dbReference>
<dbReference type="Proteomes" id="UP000216454">
    <property type="component" value="Unassembled WGS sequence"/>
</dbReference>
<sequence>MTYTTIHFVRHGEVYNPGHVLYERLPGYHLSDRGRSMARRTARYLAANAGPAHAIAVYSSPLERAQETAGCILDALNELREAEGEPQLELHTDERLIEAGNEFRGTTVGKGDGSLWRHGHWRLIGNPYKPSWGESYRHIAERMVDFTYDLLDSLSDPPHDSSPAFFGKDVIVVSHESPIWCLRRALEIGKPEHNMLRRQTALASVTSFTFENETHRLLGLAYADPAKHVK</sequence>
<dbReference type="CDD" id="cd07067">
    <property type="entry name" value="HP_PGM_like"/>
    <property type="match status" value="1"/>
</dbReference>
<dbReference type="OrthoDB" id="3215466at2"/>
<dbReference type="EMBL" id="MWWQ01000008">
    <property type="protein sequence ID" value="OZG51388.1"/>
    <property type="molecule type" value="Genomic_DNA"/>
</dbReference>
<protein>
    <submittedName>
        <fullName evidence="1">Phosphoglycerate mutase</fullName>
    </submittedName>
</protein>
<dbReference type="AlphaFoldDB" id="A0A261EX01"/>
<accession>A0A261EX01</accession>
<gene>
    <name evidence="1" type="ORF">PSSU_1011</name>
</gene>
<organism evidence="1 2">
    <name type="scientific">Pseudoscardovia suis</name>
    <dbReference type="NCBI Taxonomy" id="987063"/>
    <lineage>
        <taxon>Bacteria</taxon>
        <taxon>Bacillati</taxon>
        <taxon>Actinomycetota</taxon>
        <taxon>Actinomycetes</taxon>
        <taxon>Bifidobacteriales</taxon>
        <taxon>Bifidobacteriaceae</taxon>
        <taxon>Pseudoscardovia</taxon>
    </lineage>
</organism>
<dbReference type="RefSeq" id="WP_094691361.1">
    <property type="nucleotide sequence ID" value="NZ_MWWQ01000008.1"/>
</dbReference>
<evidence type="ECO:0000313" key="1">
    <source>
        <dbReference type="EMBL" id="OZG51388.1"/>
    </source>
</evidence>
<dbReference type="Gene3D" id="3.40.50.1240">
    <property type="entry name" value="Phosphoglycerate mutase-like"/>
    <property type="match status" value="1"/>
</dbReference>
<proteinExistence type="predicted"/>
<dbReference type="InterPro" id="IPR029033">
    <property type="entry name" value="His_PPase_superfam"/>
</dbReference>
<dbReference type="PANTHER" id="PTHR48100">
    <property type="entry name" value="BROAD-SPECIFICITY PHOSPHATASE YOR283W-RELATED"/>
    <property type="match status" value="1"/>
</dbReference>